<reference evidence="3" key="2">
    <citation type="submission" date="2020-04" db="EMBL/GenBank/DDBJ databases">
        <authorList>
            <consortium name="NCBI Genome Project"/>
        </authorList>
    </citation>
    <scope>NUCLEOTIDE SEQUENCE</scope>
    <source>
        <strain evidence="3">CBS 342.82</strain>
    </source>
</reference>
<gene>
    <name evidence="3" type="ORF">K489DRAFT_412907</name>
</gene>
<feature type="signal peptide" evidence="1">
    <location>
        <begin position="1"/>
        <end position="20"/>
    </location>
</feature>
<evidence type="ECO:0000313" key="2">
    <source>
        <dbReference type="Proteomes" id="UP000504637"/>
    </source>
</evidence>
<proteinExistence type="predicted"/>
<evidence type="ECO:0000313" key="3">
    <source>
        <dbReference type="RefSeq" id="XP_033456639.1"/>
    </source>
</evidence>
<dbReference type="Proteomes" id="UP000504637">
    <property type="component" value="Unplaced"/>
</dbReference>
<dbReference type="GeneID" id="54365784"/>
<protein>
    <submittedName>
        <fullName evidence="3">Uncharacterized protein</fullName>
    </submittedName>
</protein>
<reference evidence="3" key="1">
    <citation type="submission" date="2020-01" db="EMBL/GenBank/DDBJ databases">
        <authorList>
            <consortium name="DOE Joint Genome Institute"/>
            <person name="Haridas S."/>
            <person name="Albert R."/>
            <person name="Binder M."/>
            <person name="Bloem J."/>
            <person name="Labutti K."/>
            <person name="Salamov A."/>
            <person name="Andreopoulos B."/>
            <person name="Baker S.E."/>
            <person name="Barry K."/>
            <person name="Bills G."/>
            <person name="Bluhm B.H."/>
            <person name="Cannon C."/>
            <person name="Castanera R."/>
            <person name="Culley D.E."/>
            <person name="Daum C."/>
            <person name="Ezra D."/>
            <person name="Gonzalez J.B."/>
            <person name="Henrissat B."/>
            <person name="Kuo A."/>
            <person name="Liang C."/>
            <person name="Lipzen A."/>
            <person name="Lutzoni F."/>
            <person name="Magnuson J."/>
            <person name="Mondo S."/>
            <person name="Nolan M."/>
            <person name="Ohm R."/>
            <person name="Pangilinan J."/>
            <person name="Park H.-J."/>
            <person name="Ramirez L."/>
            <person name="Alfaro M."/>
            <person name="Sun H."/>
            <person name="Tritt A."/>
            <person name="Yoshinaga Y."/>
            <person name="Zwiers L.-H."/>
            <person name="Turgeon B.G."/>
            <person name="Goodwin S.B."/>
            <person name="Spatafora J.W."/>
            <person name="Crous P.W."/>
            <person name="Grigoriev I.V."/>
        </authorList>
    </citation>
    <scope>NUCLEOTIDE SEQUENCE</scope>
    <source>
        <strain evidence="3">CBS 342.82</strain>
    </source>
</reference>
<organism evidence="3">
    <name type="scientific">Dissoconium aciculare CBS 342.82</name>
    <dbReference type="NCBI Taxonomy" id="1314786"/>
    <lineage>
        <taxon>Eukaryota</taxon>
        <taxon>Fungi</taxon>
        <taxon>Dikarya</taxon>
        <taxon>Ascomycota</taxon>
        <taxon>Pezizomycotina</taxon>
        <taxon>Dothideomycetes</taxon>
        <taxon>Dothideomycetidae</taxon>
        <taxon>Mycosphaerellales</taxon>
        <taxon>Dissoconiaceae</taxon>
        <taxon>Dissoconium</taxon>
    </lineage>
</organism>
<keyword evidence="1" id="KW-0732">Signal</keyword>
<sequence length="122" mass="12623">MYFNKQVIAFVGLLASSASASDVYSLFYDGTGASVSSTNFDVGNTGCFSVPNAVQVAFDQGGVVFGGTAAGPYCLYAYPSGGCGGAPTTQGFSNVDITQETKYRLNNGVSNQPSYHWAPNAC</sequence>
<accession>A0A6J3LVA8</accession>
<evidence type="ECO:0000256" key="1">
    <source>
        <dbReference type="SAM" id="SignalP"/>
    </source>
</evidence>
<feature type="chain" id="PRO_5027097230" evidence="1">
    <location>
        <begin position="21"/>
        <end position="122"/>
    </location>
</feature>
<dbReference type="AlphaFoldDB" id="A0A6J3LVA8"/>
<dbReference type="OrthoDB" id="3874332at2759"/>
<keyword evidence="2" id="KW-1185">Reference proteome</keyword>
<dbReference type="RefSeq" id="XP_033456639.1">
    <property type="nucleotide sequence ID" value="XM_033607985.1"/>
</dbReference>
<reference evidence="3" key="3">
    <citation type="submission" date="2025-08" db="UniProtKB">
        <authorList>
            <consortium name="RefSeq"/>
        </authorList>
    </citation>
    <scope>IDENTIFICATION</scope>
    <source>
        <strain evidence="3">CBS 342.82</strain>
    </source>
</reference>
<name>A0A6J3LVA8_9PEZI</name>